<feature type="region of interest" description="Disordered" evidence="1">
    <location>
        <begin position="68"/>
        <end position="108"/>
    </location>
</feature>
<proteinExistence type="predicted"/>
<dbReference type="AlphaFoldDB" id="A0ABD2FZH2"/>
<evidence type="ECO:0008006" key="4">
    <source>
        <dbReference type="Google" id="ProtNLM"/>
    </source>
</evidence>
<gene>
    <name evidence="2" type="ORF">OYC64_021172</name>
</gene>
<protein>
    <recommendedName>
        <fullName evidence="4">BED-type domain-containing protein</fullName>
    </recommendedName>
</protein>
<feature type="compositionally biased region" description="Polar residues" evidence="1">
    <location>
        <begin position="89"/>
        <end position="101"/>
    </location>
</feature>
<comment type="caution">
    <text evidence="2">The sequence shown here is derived from an EMBL/GenBank/DDBJ whole genome shotgun (WGS) entry which is preliminary data.</text>
</comment>
<name>A0ABD2FZH2_PAGBO</name>
<accession>A0ABD2FZH2</accession>
<organism evidence="2 3">
    <name type="scientific">Pagothenia borchgrevinki</name>
    <name type="common">Bald rockcod</name>
    <name type="synonym">Trematomus borchgrevinki</name>
    <dbReference type="NCBI Taxonomy" id="8213"/>
    <lineage>
        <taxon>Eukaryota</taxon>
        <taxon>Metazoa</taxon>
        <taxon>Chordata</taxon>
        <taxon>Craniata</taxon>
        <taxon>Vertebrata</taxon>
        <taxon>Euteleostomi</taxon>
        <taxon>Actinopterygii</taxon>
        <taxon>Neopterygii</taxon>
        <taxon>Teleostei</taxon>
        <taxon>Neoteleostei</taxon>
        <taxon>Acanthomorphata</taxon>
        <taxon>Eupercaria</taxon>
        <taxon>Perciformes</taxon>
        <taxon>Notothenioidei</taxon>
        <taxon>Nototheniidae</taxon>
        <taxon>Pagothenia</taxon>
    </lineage>
</organism>
<keyword evidence="3" id="KW-1185">Reference proteome</keyword>
<sequence>MTDSATALLVFGRKKRLDIWTHFIYNSVETHCTVTAGEGETPCGFKLVGKNTTNLKRHLKAHHSAIYATIPETSTQKQQPGPGAKNQRKQSTIPAAFSSSGPKYKADSLEQGTKEKVIAQWIGRTGLPARTVEDEDFILMMETFDKRLNIQKK</sequence>
<evidence type="ECO:0000256" key="1">
    <source>
        <dbReference type="SAM" id="MobiDB-lite"/>
    </source>
</evidence>
<reference evidence="2 3" key="2">
    <citation type="journal article" date="2024" name="G3 (Bethesda)">
        <title>The genome of the cryopelagic Antarctic bald notothen, Trematomus borchgrevinki.</title>
        <authorList>
            <person name="Rayamajhi N."/>
            <person name="Rivera-Colon A.G."/>
            <person name="Minhas B.F."/>
            <person name="Cheng C.C."/>
            <person name="Catchen J.M."/>
        </authorList>
    </citation>
    <scope>NUCLEOTIDE SEQUENCE [LARGE SCALE GENOMIC DNA]</scope>
    <source>
        <strain evidence="2">AGRC-2024</strain>
    </source>
</reference>
<dbReference type="Proteomes" id="UP001619887">
    <property type="component" value="Unassembled WGS sequence"/>
</dbReference>
<evidence type="ECO:0000313" key="2">
    <source>
        <dbReference type="EMBL" id="KAL3046897.1"/>
    </source>
</evidence>
<evidence type="ECO:0000313" key="3">
    <source>
        <dbReference type="Proteomes" id="UP001619887"/>
    </source>
</evidence>
<dbReference type="EMBL" id="JBIYXZ010002084">
    <property type="protein sequence ID" value="KAL3046897.1"/>
    <property type="molecule type" value="Genomic_DNA"/>
</dbReference>
<reference evidence="2 3" key="1">
    <citation type="journal article" date="2022" name="G3 (Bethesda)">
        <title>Evaluating Illumina-, Nanopore-, and PacBio-based genome assembly strategies with the bald notothen, Trematomus borchgrevinki.</title>
        <authorList>
            <person name="Rayamajhi N."/>
            <person name="Cheng C.C."/>
            <person name="Catchen J.M."/>
        </authorList>
    </citation>
    <scope>NUCLEOTIDE SEQUENCE [LARGE SCALE GENOMIC DNA]</scope>
    <source>
        <strain evidence="2">AGRC-2024</strain>
    </source>
</reference>